<reference evidence="2" key="1">
    <citation type="submission" date="2021-06" db="EMBL/GenBank/DDBJ databases">
        <authorList>
            <person name="Kallberg Y."/>
            <person name="Tangrot J."/>
            <person name="Rosling A."/>
        </authorList>
    </citation>
    <scope>NUCLEOTIDE SEQUENCE</scope>
    <source>
        <strain evidence="2">IN212</strain>
    </source>
</reference>
<feature type="region of interest" description="Disordered" evidence="1">
    <location>
        <begin position="1"/>
        <end position="25"/>
    </location>
</feature>
<dbReference type="AlphaFoldDB" id="A0A9N9NJ09"/>
<feature type="non-terminal residue" evidence="2">
    <location>
        <position position="83"/>
    </location>
</feature>
<name>A0A9N9NJ09_9GLOM</name>
<evidence type="ECO:0000256" key="1">
    <source>
        <dbReference type="SAM" id="MobiDB-lite"/>
    </source>
</evidence>
<accession>A0A9N9NJ09</accession>
<comment type="caution">
    <text evidence="2">The sequence shown here is derived from an EMBL/GenBank/DDBJ whole genome shotgun (WGS) entry which is preliminary data.</text>
</comment>
<dbReference type="EMBL" id="CAJVPZ010029619">
    <property type="protein sequence ID" value="CAG8734644.1"/>
    <property type="molecule type" value="Genomic_DNA"/>
</dbReference>
<evidence type="ECO:0000313" key="3">
    <source>
        <dbReference type="Proteomes" id="UP000789396"/>
    </source>
</evidence>
<dbReference type="OrthoDB" id="10429684at2759"/>
<dbReference type="Proteomes" id="UP000789396">
    <property type="component" value="Unassembled WGS sequence"/>
</dbReference>
<keyword evidence="3" id="KW-1185">Reference proteome</keyword>
<gene>
    <name evidence="2" type="ORF">RFULGI_LOCUS12401</name>
</gene>
<sequence length="83" mass="9679">MSLADELLADPDFITTRDEETNDDNDELEDVKMRDIEEIEEVDMVDDLEEEKQISSEVEMKNVMDVRKIAKLLGSRQMKDVLM</sequence>
<evidence type="ECO:0000313" key="2">
    <source>
        <dbReference type="EMBL" id="CAG8734644.1"/>
    </source>
</evidence>
<organism evidence="2 3">
    <name type="scientific">Racocetra fulgida</name>
    <dbReference type="NCBI Taxonomy" id="60492"/>
    <lineage>
        <taxon>Eukaryota</taxon>
        <taxon>Fungi</taxon>
        <taxon>Fungi incertae sedis</taxon>
        <taxon>Mucoromycota</taxon>
        <taxon>Glomeromycotina</taxon>
        <taxon>Glomeromycetes</taxon>
        <taxon>Diversisporales</taxon>
        <taxon>Gigasporaceae</taxon>
        <taxon>Racocetra</taxon>
    </lineage>
</organism>
<proteinExistence type="predicted"/>
<protein>
    <submittedName>
        <fullName evidence="2">10999_t:CDS:1</fullName>
    </submittedName>
</protein>